<accession>A0AAV2DQE7</accession>
<evidence type="ECO:0000313" key="3">
    <source>
        <dbReference type="Proteomes" id="UP001497516"/>
    </source>
</evidence>
<evidence type="ECO:0000256" key="1">
    <source>
        <dbReference type="SAM" id="MobiDB-lite"/>
    </source>
</evidence>
<protein>
    <submittedName>
        <fullName evidence="2">Uncharacterized protein</fullName>
    </submittedName>
</protein>
<evidence type="ECO:0000313" key="2">
    <source>
        <dbReference type="EMBL" id="CAL1375781.1"/>
    </source>
</evidence>
<feature type="region of interest" description="Disordered" evidence="1">
    <location>
        <begin position="1"/>
        <end position="22"/>
    </location>
</feature>
<proteinExistence type="predicted"/>
<reference evidence="2 3" key="1">
    <citation type="submission" date="2024-04" db="EMBL/GenBank/DDBJ databases">
        <authorList>
            <person name="Fracassetti M."/>
        </authorList>
    </citation>
    <scope>NUCLEOTIDE SEQUENCE [LARGE SCALE GENOMIC DNA]</scope>
</reference>
<sequence length="102" mass="11245">MEPIQPSPFTRSRSPDFGPDSLFSLRCSNKGADSELRKMRVEEATEIRGSEGSGFVLHHSKSRQWSAASPSSFVGSRLPDPGPDTTMLAYWSRESGRREVGS</sequence>
<dbReference type="EMBL" id="OZ034816">
    <property type="protein sequence ID" value="CAL1375781.1"/>
    <property type="molecule type" value="Genomic_DNA"/>
</dbReference>
<keyword evidence="3" id="KW-1185">Reference proteome</keyword>
<dbReference type="Proteomes" id="UP001497516">
    <property type="component" value="Chromosome 3"/>
</dbReference>
<organism evidence="2 3">
    <name type="scientific">Linum trigynum</name>
    <dbReference type="NCBI Taxonomy" id="586398"/>
    <lineage>
        <taxon>Eukaryota</taxon>
        <taxon>Viridiplantae</taxon>
        <taxon>Streptophyta</taxon>
        <taxon>Embryophyta</taxon>
        <taxon>Tracheophyta</taxon>
        <taxon>Spermatophyta</taxon>
        <taxon>Magnoliopsida</taxon>
        <taxon>eudicotyledons</taxon>
        <taxon>Gunneridae</taxon>
        <taxon>Pentapetalae</taxon>
        <taxon>rosids</taxon>
        <taxon>fabids</taxon>
        <taxon>Malpighiales</taxon>
        <taxon>Linaceae</taxon>
        <taxon>Linum</taxon>
    </lineage>
</organism>
<gene>
    <name evidence="2" type="ORF">LTRI10_LOCUS17557</name>
</gene>
<dbReference type="AlphaFoldDB" id="A0AAV2DQE7"/>
<name>A0AAV2DQE7_9ROSI</name>